<evidence type="ECO:0000313" key="4">
    <source>
        <dbReference type="EMBL" id="ANQ06334.1"/>
    </source>
</evidence>
<protein>
    <submittedName>
        <fullName evidence="4">SufE-like protein</fullName>
    </submittedName>
</protein>
<dbReference type="Gene3D" id="3.90.1010.10">
    <property type="match status" value="1"/>
</dbReference>
<comment type="similarity">
    <text evidence="1">Belongs to the SufE family.</text>
</comment>
<dbReference type="RefSeq" id="XP_019913029.1">
    <property type="nucleotide sequence ID" value="XM_020057661.1"/>
</dbReference>
<dbReference type="SUPFAM" id="SSF82649">
    <property type="entry name" value="SufE/NifU"/>
    <property type="match status" value="1"/>
</dbReference>
<feature type="domain" description="Fe-S metabolism associated" evidence="3">
    <location>
        <begin position="113"/>
        <end position="249"/>
    </location>
</feature>
<gene>
    <name evidence="4" type="ORF">PCOAH_00008520</name>
</gene>
<dbReference type="AlphaFoldDB" id="A0A1B1DUB7"/>
<dbReference type="EMBL" id="CP016242">
    <property type="protein sequence ID" value="ANQ06334.1"/>
    <property type="molecule type" value="Genomic_DNA"/>
</dbReference>
<dbReference type="Pfam" id="PF02657">
    <property type="entry name" value="SufE"/>
    <property type="match status" value="1"/>
</dbReference>
<dbReference type="OrthoDB" id="411584at2759"/>
<name>A0A1B1DUB7_9APIC</name>
<reference evidence="5" key="1">
    <citation type="submission" date="2016-06" db="EMBL/GenBank/DDBJ databases">
        <title>First high quality genome sequence of Plasmodium coatneyi using continuous long reads from single molecule, real-time sequencing.</title>
        <authorList>
            <person name="Chien J.-T."/>
            <person name="Pakala S.B."/>
            <person name="Geraldo J.A."/>
            <person name="Lapp S.A."/>
            <person name="Barnwell J.W."/>
            <person name="Kissinger J.C."/>
            <person name="Galinski M.R."/>
            <person name="Humphrey J.C."/>
        </authorList>
    </citation>
    <scope>NUCLEOTIDE SEQUENCE [LARGE SCALE GENOMIC DNA]</scope>
    <source>
        <strain evidence="5">Hackeri</strain>
    </source>
</reference>
<sequence>MKKREIRKILFLYLQIIVFYSFMVSSMRRGKHHSRIKSELKIIKRVSHFGKKKISTVKCHSLLYLKNCDLRNSKARNSYLRDILEHMSGGQPLRNSNIEQYNLTPKLKKTVQFFQALPNDPYRNQEVILLGRKCPPMPEELKNRQNQVLGCQSTVYVHPKVETHEGKKIITWLGDSAHIDCLIFCSLCCPTDGLLTKGIVYILVDGLSGYPPEEILRVNPNFIALTGISEFLTMSRINGYLNIMNKMKAFSTSIMKNEEN</sequence>
<keyword evidence="2" id="KW-0812">Transmembrane</keyword>
<dbReference type="VEuPathDB" id="PlasmoDB:PCOAH_00008520"/>
<proteinExistence type="inferred from homology"/>
<keyword evidence="2" id="KW-1133">Transmembrane helix</keyword>
<organism evidence="4 5">
    <name type="scientific">Plasmodium coatneyi</name>
    <dbReference type="NCBI Taxonomy" id="208452"/>
    <lineage>
        <taxon>Eukaryota</taxon>
        <taxon>Sar</taxon>
        <taxon>Alveolata</taxon>
        <taxon>Apicomplexa</taxon>
        <taxon>Aconoidasida</taxon>
        <taxon>Haemosporida</taxon>
        <taxon>Plasmodiidae</taxon>
        <taxon>Plasmodium</taxon>
    </lineage>
</organism>
<dbReference type="GeneID" id="30907575"/>
<accession>A0A1B1DUB7</accession>
<dbReference type="InterPro" id="IPR003808">
    <property type="entry name" value="Fe-S_metab-assoc_dom"/>
</dbReference>
<evidence type="ECO:0000256" key="1">
    <source>
        <dbReference type="ARBA" id="ARBA00010282"/>
    </source>
</evidence>
<dbReference type="PANTHER" id="PTHR43597">
    <property type="entry name" value="SULFUR ACCEPTOR PROTEIN CSDE"/>
    <property type="match status" value="1"/>
</dbReference>
<evidence type="ECO:0000259" key="3">
    <source>
        <dbReference type="Pfam" id="PF02657"/>
    </source>
</evidence>
<dbReference type="Proteomes" id="UP000092716">
    <property type="component" value="Chromosome 4"/>
</dbReference>
<dbReference type="KEGG" id="pcot:PCOAH_00008520"/>
<keyword evidence="2" id="KW-0472">Membrane</keyword>
<feature type="transmembrane region" description="Helical" evidence="2">
    <location>
        <begin position="9"/>
        <end position="27"/>
    </location>
</feature>
<keyword evidence="5" id="KW-1185">Reference proteome</keyword>
<evidence type="ECO:0000313" key="5">
    <source>
        <dbReference type="Proteomes" id="UP000092716"/>
    </source>
</evidence>
<evidence type="ECO:0000256" key="2">
    <source>
        <dbReference type="SAM" id="Phobius"/>
    </source>
</evidence>
<dbReference type="PANTHER" id="PTHR43597:SF5">
    <property type="entry name" value="SUFE-LIKE PROTEIN 2, CHLOROPLASTIC"/>
    <property type="match status" value="1"/>
</dbReference>